<evidence type="ECO:0000313" key="14">
    <source>
        <dbReference type="EMBL" id="QDS91146.1"/>
    </source>
</evidence>
<evidence type="ECO:0000259" key="13">
    <source>
        <dbReference type="Pfam" id="PF22421"/>
    </source>
</evidence>
<keyword evidence="2 11" id="KW-0963">Cytoplasm</keyword>
<dbReference type="InterPro" id="IPR002307">
    <property type="entry name" value="Tyr-tRNA-ligase"/>
</dbReference>
<evidence type="ECO:0000256" key="9">
    <source>
        <dbReference type="ARBA" id="ARBA00048248"/>
    </source>
</evidence>
<organism evidence="14 15">
    <name type="scientific">Rosistilla ulvae</name>
    <dbReference type="NCBI Taxonomy" id="1930277"/>
    <lineage>
        <taxon>Bacteria</taxon>
        <taxon>Pseudomonadati</taxon>
        <taxon>Planctomycetota</taxon>
        <taxon>Planctomycetia</taxon>
        <taxon>Pirellulales</taxon>
        <taxon>Pirellulaceae</taxon>
        <taxon>Rosistilla</taxon>
    </lineage>
</organism>
<dbReference type="GO" id="GO:0005524">
    <property type="term" value="F:ATP binding"/>
    <property type="evidence" value="ECO:0007669"/>
    <property type="project" value="UniProtKB-UniRule"/>
</dbReference>
<comment type="subunit">
    <text evidence="11">Homodimer.</text>
</comment>
<sequence length="425" mass="47003">MTDILSELRWRNLIHQVTDEAGLAKLLSEGSQSVYAGFDPTADSLHVGSLLPLMMLRRFQRAGHRPVALVGGATGMIGDPSGKSEERNLLSADQLEKNVAGIASQVQSFLDSDGDNAAQLVNNFDWMKDFSYLNFLRDVGKNFPVGVMMGKESVKSRLTSEAGLSYTEFSYMLLQAYDFVELNKQLGCRVQLGGSDQWGNITAGIDLGRRMGTPQLYGMTSPLLLTSDGRKMGKTERGTIWLSAERTSPYEFFQYWRNVDDKDVMTCLHYLTEIDREECESLAQELETNAGAAVAQKRLAEWLTQLVHGEAGLKSALNASQILFGGEISDLSDKELTQIFADVPSKELPKSALEGEGLWIVEAFKTSGLVSSNGEARRAVQEGSAYVNNQRQQDIDIKLTRADLASESVMVLRRGKKKYALLRFV</sequence>
<dbReference type="GO" id="GO:0006437">
    <property type="term" value="P:tyrosyl-tRNA aminoacylation"/>
    <property type="evidence" value="ECO:0007669"/>
    <property type="project" value="UniProtKB-UniRule"/>
</dbReference>
<dbReference type="GO" id="GO:0005829">
    <property type="term" value="C:cytosol"/>
    <property type="evidence" value="ECO:0007669"/>
    <property type="project" value="TreeGrafter"/>
</dbReference>
<proteinExistence type="inferred from homology"/>
<dbReference type="Pfam" id="PF00579">
    <property type="entry name" value="tRNA-synt_1b"/>
    <property type="match status" value="1"/>
</dbReference>
<name>A0A517M8D3_9BACT</name>
<evidence type="ECO:0000256" key="11">
    <source>
        <dbReference type="HAMAP-Rule" id="MF_02006"/>
    </source>
</evidence>
<dbReference type="InterPro" id="IPR054608">
    <property type="entry name" value="SYY-like_C"/>
</dbReference>
<keyword evidence="8 11" id="KW-0030">Aminoacyl-tRNA synthetase</keyword>
<dbReference type="PRINTS" id="PR01040">
    <property type="entry name" value="TRNASYNTHTYR"/>
</dbReference>
<comment type="similarity">
    <text evidence="10 11">Belongs to the class-I aminoacyl-tRNA synthetase family. TyrS type 1 subfamily.</text>
</comment>
<dbReference type="PANTHER" id="PTHR11766:SF0">
    <property type="entry name" value="TYROSINE--TRNA LIGASE, MITOCHONDRIAL"/>
    <property type="match status" value="1"/>
</dbReference>
<dbReference type="FunFam" id="1.10.240.10:FF:000001">
    <property type="entry name" value="Tyrosine--tRNA ligase"/>
    <property type="match status" value="1"/>
</dbReference>
<keyword evidence="4 11" id="KW-0547">Nucleotide-binding</keyword>
<dbReference type="GO" id="GO:0042803">
    <property type="term" value="F:protein homodimerization activity"/>
    <property type="evidence" value="ECO:0007669"/>
    <property type="project" value="UniProtKB-ARBA"/>
</dbReference>
<feature type="binding site" evidence="11">
    <location>
        <position position="234"/>
    </location>
    <ligand>
        <name>ATP</name>
        <dbReference type="ChEBI" id="CHEBI:30616"/>
    </ligand>
</feature>
<comment type="catalytic activity">
    <reaction evidence="9 11">
        <text>tRNA(Tyr) + L-tyrosine + ATP = L-tyrosyl-tRNA(Tyr) + AMP + diphosphate + H(+)</text>
        <dbReference type="Rhea" id="RHEA:10220"/>
        <dbReference type="Rhea" id="RHEA-COMP:9706"/>
        <dbReference type="Rhea" id="RHEA-COMP:9707"/>
        <dbReference type="ChEBI" id="CHEBI:15378"/>
        <dbReference type="ChEBI" id="CHEBI:30616"/>
        <dbReference type="ChEBI" id="CHEBI:33019"/>
        <dbReference type="ChEBI" id="CHEBI:58315"/>
        <dbReference type="ChEBI" id="CHEBI:78442"/>
        <dbReference type="ChEBI" id="CHEBI:78536"/>
        <dbReference type="ChEBI" id="CHEBI:456215"/>
        <dbReference type="EC" id="6.1.1.1"/>
    </reaction>
</comment>
<evidence type="ECO:0000256" key="1">
    <source>
        <dbReference type="ARBA" id="ARBA00004496"/>
    </source>
</evidence>
<keyword evidence="5 11" id="KW-0067">ATP-binding</keyword>
<evidence type="ECO:0000256" key="8">
    <source>
        <dbReference type="ARBA" id="ARBA00023146"/>
    </source>
</evidence>
<dbReference type="Gene3D" id="1.10.240.10">
    <property type="entry name" value="Tyrosyl-Transfer RNA Synthetase"/>
    <property type="match status" value="1"/>
</dbReference>
<dbReference type="Proteomes" id="UP000319557">
    <property type="component" value="Chromosome"/>
</dbReference>
<feature type="short sequence motif" description="'HIGH' region" evidence="11">
    <location>
        <begin position="40"/>
        <end position="49"/>
    </location>
</feature>
<dbReference type="PANTHER" id="PTHR11766">
    <property type="entry name" value="TYROSYL-TRNA SYNTHETASE"/>
    <property type="match status" value="1"/>
</dbReference>
<comment type="subcellular location">
    <subcellularLocation>
        <location evidence="1 11">Cytoplasm</location>
    </subcellularLocation>
</comment>
<keyword evidence="6 12" id="KW-0694">RNA-binding</keyword>
<feature type="binding site" evidence="11">
    <location>
        <position position="171"/>
    </location>
    <ligand>
        <name>L-tyrosine</name>
        <dbReference type="ChEBI" id="CHEBI:58315"/>
    </ligand>
</feature>
<dbReference type="InterPro" id="IPR014729">
    <property type="entry name" value="Rossmann-like_a/b/a_fold"/>
</dbReference>
<feature type="binding site" evidence="11">
    <location>
        <position position="175"/>
    </location>
    <ligand>
        <name>L-tyrosine</name>
        <dbReference type="ChEBI" id="CHEBI:58315"/>
    </ligand>
</feature>
<dbReference type="Gene3D" id="3.40.50.620">
    <property type="entry name" value="HUPs"/>
    <property type="match status" value="1"/>
</dbReference>
<evidence type="ECO:0000256" key="4">
    <source>
        <dbReference type="ARBA" id="ARBA00022741"/>
    </source>
</evidence>
<dbReference type="EC" id="6.1.1.1" evidence="11"/>
<evidence type="ECO:0000256" key="2">
    <source>
        <dbReference type="ARBA" id="ARBA00022490"/>
    </source>
</evidence>
<feature type="binding site" evidence="11">
    <location>
        <position position="35"/>
    </location>
    <ligand>
        <name>L-tyrosine</name>
        <dbReference type="ChEBI" id="CHEBI:58315"/>
    </ligand>
</feature>
<dbReference type="InterPro" id="IPR024107">
    <property type="entry name" value="Tyr-tRNA-ligase_bac_1"/>
</dbReference>
<dbReference type="KEGG" id="ruv:EC9_53660"/>
<dbReference type="CDD" id="cd00805">
    <property type="entry name" value="TyrRS_core"/>
    <property type="match status" value="1"/>
</dbReference>
<reference evidence="14 15" key="1">
    <citation type="submission" date="2019-02" db="EMBL/GenBank/DDBJ databases">
        <title>Deep-cultivation of Planctomycetes and their phenomic and genomic characterization uncovers novel biology.</title>
        <authorList>
            <person name="Wiegand S."/>
            <person name="Jogler M."/>
            <person name="Boedeker C."/>
            <person name="Pinto D."/>
            <person name="Vollmers J."/>
            <person name="Rivas-Marin E."/>
            <person name="Kohn T."/>
            <person name="Peeters S.H."/>
            <person name="Heuer A."/>
            <person name="Rast P."/>
            <person name="Oberbeckmann S."/>
            <person name="Bunk B."/>
            <person name="Jeske O."/>
            <person name="Meyerdierks A."/>
            <person name="Storesund J.E."/>
            <person name="Kallscheuer N."/>
            <person name="Luecker S."/>
            <person name="Lage O.M."/>
            <person name="Pohl T."/>
            <person name="Merkel B.J."/>
            <person name="Hornburger P."/>
            <person name="Mueller R.-W."/>
            <person name="Bruemmer F."/>
            <person name="Labrenz M."/>
            <person name="Spormann A.M."/>
            <person name="Op den Camp H."/>
            <person name="Overmann J."/>
            <person name="Amann R."/>
            <person name="Jetten M.S.M."/>
            <person name="Mascher T."/>
            <person name="Medema M.H."/>
            <person name="Devos D.P."/>
            <person name="Kaster A.-K."/>
            <person name="Ovreas L."/>
            <person name="Rohde M."/>
            <person name="Galperin M.Y."/>
            <person name="Jogler C."/>
        </authorList>
    </citation>
    <scope>NUCLEOTIDE SEQUENCE [LARGE SCALE GENOMIC DNA]</scope>
    <source>
        <strain evidence="14 15">EC9</strain>
    </source>
</reference>
<dbReference type="OrthoDB" id="9804243at2"/>
<dbReference type="InterPro" id="IPR036986">
    <property type="entry name" value="S4_RNA-bd_sf"/>
</dbReference>
<dbReference type="GO" id="GO:0004831">
    <property type="term" value="F:tyrosine-tRNA ligase activity"/>
    <property type="evidence" value="ECO:0007669"/>
    <property type="project" value="UniProtKB-UniRule"/>
</dbReference>
<dbReference type="HAMAP" id="MF_02006">
    <property type="entry name" value="Tyr_tRNA_synth_type1"/>
    <property type="match status" value="1"/>
</dbReference>
<accession>A0A517M8D3</accession>
<evidence type="ECO:0000313" key="15">
    <source>
        <dbReference type="Proteomes" id="UP000319557"/>
    </source>
</evidence>
<dbReference type="NCBIfam" id="TIGR00234">
    <property type="entry name" value="tyrS"/>
    <property type="match status" value="1"/>
</dbReference>
<dbReference type="GO" id="GO:0003723">
    <property type="term" value="F:RNA binding"/>
    <property type="evidence" value="ECO:0007669"/>
    <property type="project" value="UniProtKB-KW"/>
</dbReference>
<evidence type="ECO:0000256" key="3">
    <source>
        <dbReference type="ARBA" id="ARBA00022598"/>
    </source>
</evidence>
<keyword evidence="7 11" id="KW-0648">Protein biosynthesis</keyword>
<evidence type="ECO:0000256" key="12">
    <source>
        <dbReference type="PROSITE-ProRule" id="PRU00182"/>
    </source>
</evidence>
<dbReference type="Pfam" id="PF22421">
    <property type="entry name" value="SYY_C-terminal"/>
    <property type="match status" value="1"/>
</dbReference>
<evidence type="ECO:0000256" key="6">
    <source>
        <dbReference type="ARBA" id="ARBA00022884"/>
    </source>
</evidence>
<protein>
    <recommendedName>
        <fullName evidence="11">Tyrosine--tRNA ligase</fullName>
        <ecNumber evidence="11">6.1.1.1</ecNumber>
    </recommendedName>
    <alternativeName>
        <fullName evidence="11">Tyrosyl-tRNA synthetase</fullName>
        <shortName evidence="11">TyrRS</shortName>
    </alternativeName>
</protein>
<comment type="function">
    <text evidence="11">Catalyzes the attachment of tyrosine to tRNA(Tyr) in a two-step reaction: tyrosine is first activated by ATP to form Tyr-AMP and then transferred to the acceptor end of tRNA(Tyr).</text>
</comment>
<dbReference type="RefSeq" id="WP_145348833.1">
    <property type="nucleotide sequence ID" value="NZ_CP036261.1"/>
</dbReference>
<dbReference type="SUPFAM" id="SSF52374">
    <property type="entry name" value="Nucleotidylyl transferase"/>
    <property type="match status" value="1"/>
</dbReference>
<gene>
    <name evidence="11 14" type="primary">tyrS</name>
    <name evidence="14" type="ORF">EC9_53660</name>
</gene>
<dbReference type="EMBL" id="CP036261">
    <property type="protein sequence ID" value="QDS91146.1"/>
    <property type="molecule type" value="Genomic_DNA"/>
</dbReference>
<dbReference type="PROSITE" id="PS50889">
    <property type="entry name" value="S4"/>
    <property type="match status" value="1"/>
</dbReference>
<keyword evidence="3 11" id="KW-0436">Ligase</keyword>
<evidence type="ECO:0000256" key="10">
    <source>
        <dbReference type="ARBA" id="ARBA00060965"/>
    </source>
</evidence>
<feature type="domain" description="Tyrosine--tRNA ligase SYY-like C-terminal" evidence="13">
    <location>
        <begin position="335"/>
        <end position="422"/>
    </location>
</feature>
<evidence type="ECO:0000256" key="5">
    <source>
        <dbReference type="ARBA" id="ARBA00022840"/>
    </source>
</evidence>
<evidence type="ECO:0000256" key="7">
    <source>
        <dbReference type="ARBA" id="ARBA00022917"/>
    </source>
</evidence>
<dbReference type="FunFam" id="3.40.50.620:FF:000008">
    <property type="entry name" value="Tyrosine--tRNA ligase"/>
    <property type="match status" value="1"/>
</dbReference>
<dbReference type="SUPFAM" id="SSF55174">
    <property type="entry name" value="Alpha-L RNA-binding motif"/>
    <property type="match status" value="1"/>
</dbReference>
<keyword evidence="15" id="KW-1185">Reference proteome</keyword>
<dbReference type="Gene3D" id="3.10.290.10">
    <property type="entry name" value="RNA-binding S4 domain"/>
    <property type="match status" value="1"/>
</dbReference>
<dbReference type="InterPro" id="IPR002305">
    <property type="entry name" value="aa-tRNA-synth_Ic"/>
</dbReference>
<dbReference type="InterPro" id="IPR024088">
    <property type="entry name" value="Tyr-tRNA-ligase_bac-type"/>
</dbReference>
<dbReference type="AlphaFoldDB" id="A0A517M8D3"/>
<feature type="short sequence motif" description="'KMSKS' region" evidence="11">
    <location>
        <begin position="231"/>
        <end position="235"/>
    </location>
</feature>